<organism evidence="2 3">
    <name type="scientific">Sporothrix curviconia</name>
    <dbReference type="NCBI Taxonomy" id="1260050"/>
    <lineage>
        <taxon>Eukaryota</taxon>
        <taxon>Fungi</taxon>
        <taxon>Dikarya</taxon>
        <taxon>Ascomycota</taxon>
        <taxon>Pezizomycotina</taxon>
        <taxon>Sordariomycetes</taxon>
        <taxon>Sordariomycetidae</taxon>
        <taxon>Ophiostomatales</taxon>
        <taxon>Ophiostomataceae</taxon>
        <taxon>Sporothrix</taxon>
    </lineage>
</organism>
<feature type="region of interest" description="Disordered" evidence="1">
    <location>
        <begin position="103"/>
        <end position="142"/>
    </location>
</feature>
<evidence type="ECO:0000313" key="2">
    <source>
        <dbReference type="EMBL" id="CAK7222196.1"/>
    </source>
</evidence>
<dbReference type="Proteomes" id="UP001642405">
    <property type="component" value="Unassembled WGS sequence"/>
</dbReference>
<sequence length="247" mass="26253">MPSAPKSSAARGKKAMDVNTDSNAPLSAGASLGHLAYMSIASASPMLPTPPVSQAPVARMEGVDDSAIADDNEEDKKEEGGDGAVTPLSEEKMLELFGPEPMDEDVFVAPSSSSSSSKPATSTIGMARRRPQLTYPVGFRPTNNSQYLKRRCSRTNLPSATNGFTGAHIPLTAETERSRSQSRSRPTRRRSIYDLLGTNPHFIGTSPSIMTPPASARNADRDTQMMPPPPLPSNSRRASGSRRPSGA</sequence>
<feature type="region of interest" description="Disordered" evidence="1">
    <location>
        <begin position="158"/>
        <end position="247"/>
    </location>
</feature>
<dbReference type="EMBL" id="CAWUHB010000024">
    <property type="protein sequence ID" value="CAK7222196.1"/>
    <property type="molecule type" value="Genomic_DNA"/>
</dbReference>
<evidence type="ECO:0000313" key="3">
    <source>
        <dbReference type="Proteomes" id="UP001642405"/>
    </source>
</evidence>
<accession>A0ABP0BRZ7</accession>
<evidence type="ECO:0000256" key="1">
    <source>
        <dbReference type="SAM" id="MobiDB-lite"/>
    </source>
</evidence>
<gene>
    <name evidence="2" type="ORF">SCUCBS95973_004759</name>
</gene>
<keyword evidence="3" id="KW-1185">Reference proteome</keyword>
<protein>
    <submittedName>
        <fullName evidence="2">Uncharacterized protein</fullName>
    </submittedName>
</protein>
<feature type="compositionally biased region" description="Basic residues" evidence="1">
    <location>
        <begin position="180"/>
        <end position="190"/>
    </location>
</feature>
<name>A0ABP0BRZ7_9PEZI</name>
<feature type="compositionally biased region" description="Acidic residues" evidence="1">
    <location>
        <begin position="63"/>
        <end position="73"/>
    </location>
</feature>
<reference evidence="2 3" key="1">
    <citation type="submission" date="2024-01" db="EMBL/GenBank/DDBJ databases">
        <authorList>
            <person name="Allen C."/>
            <person name="Tagirdzhanova G."/>
        </authorList>
    </citation>
    <scope>NUCLEOTIDE SEQUENCE [LARGE SCALE GENOMIC DNA]</scope>
</reference>
<proteinExistence type="predicted"/>
<feature type="region of interest" description="Disordered" evidence="1">
    <location>
        <begin position="44"/>
        <end position="89"/>
    </location>
</feature>
<comment type="caution">
    <text evidence="2">The sequence shown here is derived from an EMBL/GenBank/DDBJ whole genome shotgun (WGS) entry which is preliminary data.</text>
</comment>
<feature type="compositionally biased region" description="Low complexity" evidence="1">
    <location>
        <begin position="233"/>
        <end position="247"/>
    </location>
</feature>
<feature type="region of interest" description="Disordered" evidence="1">
    <location>
        <begin position="1"/>
        <end position="28"/>
    </location>
</feature>